<dbReference type="RefSeq" id="WP_345133618.1">
    <property type="nucleotide sequence ID" value="NZ_BAABAT010000025.1"/>
</dbReference>
<gene>
    <name evidence="14" type="ORF">GCM10022255_070250</name>
</gene>
<feature type="domain" description="DUF7134" evidence="13">
    <location>
        <begin position="30"/>
        <end position="182"/>
    </location>
</feature>
<evidence type="ECO:0000256" key="4">
    <source>
        <dbReference type="ARBA" id="ARBA00022679"/>
    </source>
</evidence>
<dbReference type="SUPFAM" id="SSF55874">
    <property type="entry name" value="ATPase domain of HSP90 chaperone/DNA topoisomerase II/histidine kinase"/>
    <property type="match status" value="1"/>
</dbReference>
<dbReference type="Proteomes" id="UP001500620">
    <property type="component" value="Unassembled WGS sequence"/>
</dbReference>
<dbReference type="EMBL" id="BAABAT010000025">
    <property type="protein sequence ID" value="GAA4256636.1"/>
    <property type="molecule type" value="Genomic_DNA"/>
</dbReference>
<evidence type="ECO:0000256" key="2">
    <source>
        <dbReference type="ARBA" id="ARBA00012438"/>
    </source>
</evidence>
<feature type="transmembrane region" description="Helical" evidence="10">
    <location>
        <begin position="91"/>
        <end position="113"/>
    </location>
</feature>
<keyword evidence="10" id="KW-0812">Transmembrane</keyword>
<dbReference type="Pfam" id="PF02518">
    <property type="entry name" value="HATPase_c"/>
    <property type="match status" value="1"/>
</dbReference>
<evidence type="ECO:0000259" key="12">
    <source>
        <dbReference type="Pfam" id="PF07730"/>
    </source>
</evidence>
<dbReference type="CDD" id="cd16917">
    <property type="entry name" value="HATPase_UhpB-NarQ-NarX-like"/>
    <property type="match status" value="1"/>
</dbReference>
<accession>A0ABP8DII0</accession>
<dbReference type="Pfam" id="PF07730">
    <property type="entry name" value="HisKA_3"/>
    <property type="match status" value="1"/>
</dbReference>
<evidence type="ECO:0000313" key="14">
    <source>
        <dbReference type="EMBL" id="GAA4256636.1"/>
    </source>
</evidence>
<evidence type="ECO:0000256" key="7">
    <source>
        <dbReference type="ARBA" id="ARBA00022840"/>
    </source>
</evidence>
<keyword evidence="3" id="KW-0597">Phosphoprotein</keyword>
<evidence type="ECO:0000256" key="8">
    <source>
        <dbReference type="ARBA" id="ARBA00023012"/>
    </source>
</evidence>
<feature type="transmembrane region" description="Helical" evidence="10">
    <location>
        <begin position="133"/>
        <end position="155"/>
    </location>
</feature>
<evidence type="ECO:0000259" key="11">
    <source>
        <dbReference type="Pfam" id="PF02518"/>
    </source>
</evidence>
<keyword evidence="7" id="KW-0067">ATP-binding</keyword>
<evidence type="ECO:0000256" key="6">
    <source>
        <dbReference type="ARBA" id="ARBA00022777"/>
    </source>
</evidence>
<reference evidence="15" key="1">
    <citation type="journal article" date="2019" name="Int. J. Syst. Evol. Microbiol.">
        <title>The Global Catalogue of Microorganisms (GCM) 10K type strain sequencing project: providing services to taxonomists for standard genome sequencing and annotation.</title>
        <authorList>
            <consortium name="The Broad Institute Genomics Platform"/>
            <consortium name="The Broad Institute Genome Sequencing Center for Infectious Disease"/>
            <person name="Wu L."/>
            <person name="Ma J."/>
        </authorList>
    </citation>
    <scope>NUCLEOTIDE SEQUENCE [LARGE SCALE GENOMIC DNA]</scope>
    <source>
        <strain evidence="15">JCM 17441</strain>
    </source>
</reference>
<evidence type="ECO:0000256" key="3">
    <source>
        <dbReference type="ARBA" id="ARBA00022553"/>
    </source>
</evidence>
<feature type="domain" description="Signal transduction histidine kinase subgroup 3 dimerisation and phosphoacceptor" evidence="12">
    <location>
        <begin position="210"/>
        <end position="275"/>
    </location>
</feature>
<proteinExistence type="predicted"/>
<evidence type="ECO:0000313" key="15">
    <source>
        <dbReference type="Proteomes" id="UP001500620"/>
    </source>
</evidence>
<keyword evidence="8" id="KW-0902">Two-component regulatory system</keyword>
<comment type="caution">
    <text evidence="14">The sequence shown here is derived from an EMBL/GenBank/DDBJ whole genome shotgun (WGS) entry which is preliminary data.</text>
</comment>
<feature type="transmembrane region" description="Helical" evidence="10">
    <location>
        <begin position="32"/>
        <end position="52"/>
    </location>
</feature>
<keyword evidence="15" id="KW-1185">Reference proteome</keyword>
<dbReference type="GO" id="GO:0016301">
    <property type="term" value="F:kinase activity"/>
    <property type="evidence" value="ECO:0007669"/>
    <property type="project" value="UniProtKB-KW"/>
</dbReference>
<feature type="domain" description="Histidine kinase/HSP90-like ATPase" evidence="11">
    <location>
        <begin position="319"/>
        <end position="412"/>
    </location>
</feature>
<evidence type="ECO:0000256" key="9">
    <source>
        <dbReference type="SAM" id="Coils"/>
    </source>
</evidence>
<feature type="transmembrane region" description="Helical" evidence="10">
    <location>
        <begin position="161"/>
        <end position="180"/>
    </location>
</feature>
<dbReference type="Pfam" id="PF23539">
    <property type="entry name" value="DUF7134"/>
    <property type="match status" value="1"/>
</dbReference>
<keyword evidence="4" id="KW-0808">Transferase</keyword>
<dbReference type="EC" id="2.7.13.3" evidence="2"/>
<feature type="transmembrane region" description="Helical" evidence="10">
    <location>
        <begin position="64"/>
        <end position="85"/>
    </location>
</feature>
<keyword evidence="10" id="KW-1133">Transmembrane helix</keyword>
<dbReference type="PANTHER" id="PTHR24421:SF10">
    <property type="entry name" value="NITRATE_NITRITE SENSOR PROTEIN NARQ"/>
    <property type="match status" value="1"/>
</dbReference>
<sequence length="424" mass="46304">MTFEDEFASHPVVSRVVRIGQRLRGLDAEYPWLLDVCVVVFVILAFCVPELFGHRRREEHPDLFWTAPVALRIVLQAGLVLPLLWRRRSPTITFYLIAAVFIVQWSLGIFLRADVALLIAGYNMVLHAHPNRIAWAGLTAIGAMTLVAVRVSSAFALGDAMFLALSTITAAAALGIAVRLRRAQLHTLRERAAQLELERDQRSRLAAATERNRIAREMHDVVGHNLSVIISLADGGAAASAVQAQRGIQALTLIGEVGRRALGDLRRVLGMLRDDGEAAERAPQPDIAALATLCDQTRAAGPQIRYSTEGVLDTIDPGVQLAAYRIVQEAFTNSLRYAGPHTVIHLALTADERTMTINVHDTGAPDRPYPPSAAPHDGQGLIGMRERAAIYNGTVDARPDPHGGWTVTAVLHHPDHEKTEPSRS</sequence>
<keyword evidence="6 14" id="KW-0418">Kinase</keyword>
<comment type="catalytic activity">
    <reaction evidence="1">
        <text>ATP + protein L-histidine = ADP + protein N-phospho-L-histidine.</text>
        <dbReference type="EC" id="2.7.13.3"/>
    </reaction>
</comment>
<name>A0ABP8DII0_9ACTN</name>
<evidence type="ECO:0000256" key="10">
    <source>
        <dbReference type="SAM" id="Phobius"/>
    </source>
</evidence>
<keyword evidence="10" id="KW-0472">Membrane</keyword>
<dbReference type="InterPro" id="IPR055558">
    <property type="entry name" value="DUF7134"/>
</dbReference>
<evidence type="ECO:0000259" key="13">
    <source>
        <dbReference type="Pfam" id="PF23539"/>
    </source>
</evidence>
<dbReference type="Gene3D" id="3.30.565.10">
    <property type="entry name" value="Histidine kinase-like ATPase, C-terminal domain"/>
    <property type="match status" value="1"/>
</dbReference>
<dbReference type="InterPro" id="IPR050482">
    <property type="entry name" value="Sensor_HK_TwoCompSys"/>
</dbReference>
<dbReference type="InterPro" id="IPR003594">
    <property type="entry name" value="HATPase_dom"/>
</dbReference>
<dbReference type="InterPro" id="IPR011712">
    <property type="entry name" value="Sig_transdc_His_kin_sub3_dim/P"/>
</dbReference>
<dbReference type="InterPro" id="IPR036890">
    <property type="entry name" value="HATPase_C_sf"/>
</dbReference>
<dbReference type="Gene3D" id="1.20.5.1930">
    <property type="match status" value="1"/>
</dbReference>
<protein>
    <recommendedName>
        <fullName evidence="2">histidine kinase</fullName>
        <ecNumber evidence="2">2.7.13.3</ecNumber>
    </recommendedName>
</protein>
<keyword evidence="5" id="KW-0547">Nucleotide-binding</keyword>
<evidence type="ECO:0000256" key="1">
    <source>
        <dbReference type="ARBA" id="ARBA00000085"/>
    </source>
</evidence>
<evidence type="ECO:0000256" key="5">
    <source>
        <dbReference type="ARBA" id="ARBA00022741"/>
    </source>
</evidence>
<organism evidence="14 15">
    <name type="scientific">Dactylosporangium darangshiense</name>
    <dbReference type="NCBI Taxonomy" id="579108"/>
    <lineage>
        <taxon>Bacteria</taxon>
        <taxon>Bacillati</taxon>
        <taxon>Actinomycetota</taxon>
        <taxon>Actinomycetes</taxon>
        <taxon>Micromonosporales</taxon>
        <taxon>Micromonosporaceae</taxon>
        <taxon>Dactylosporangium</taxon>
    </lineage>
</organism>
<feature type="coiled-coil region" evidence="9">
    <location>
        <begin position="178"/>
        <end position="205"/>
    </location>
</feature>
<keyword evidence="9" id="KW-0175">Coiled coil</keyword>
<dbReference type="PANTHER" id="PTHR24421">
    <property type="entry name" value="NITRATE/NITRITE SENSOR PROTEIN NARX-RELATED"/>
    <property type="match status" value="1"/>
</dbReference>